<gene>
    <name evidence="2" type="ORF">BC792_12755</name>
</gene>
<dbReference type="EMBL" id="VNHX01000027">
    <property type="protein sequence ID" value="TYP89454.1"/>
    <property type="molecule type" value="Genomic_DNA"/>
</dbReference>
<dbReference type="RefSeq" id="WP_148910044.1">
    <property type="nucleotide sequence ID" value="NZ_VNHX01000027.1"/>
</dbReference>
<keyword evidence="1" id="KW-0812">Transmembrane</keyword>
<comment type="caution">
    <text evidence="2">The sequence shown here is derived from an EMBL/GenBank/DDBJ whole genome shotgun (WGS) entry which is preliminary data.</text>
</comment>
<keyword evidence="1" id="KW-0472">Membrane</keyword>
<proteinExistence type="predicted"/>
<keyword evidence="1" id="KW-1133">Transmembrane helix</keyword>
<feature type="transmembrane region" description="Helical" evidence="1">
    <location>
        <begin position="6"/>
        <end position="31"/>
    </location>
</feature>
<keyword evidence="3" id="KW-1185">Reference proteome</keyword>
<evidence type="ECO:0000256" key="1">
    <source>
        <dbReference type="SAM" id="Phobius"/>
    </source>
</evidence>
<accession>A0A5S5D222</accession>
<reference evidence="2 3" key="1">
    <citation type="submission" date="2019-07" db="EMBL/GenBank/DDBJ databases">
        <title>Genomic Encyclopedia of Archaeal and Bacterial Type Strains, Phase II (KMG-II): from individual species to whole genera.</title>
        <authorList>
            <person name="Goeker M."/>
        </authorList>
    </citation>
    <scope>NUCLEOTIDE SEQUENCE [LARGE SCALE GENOMIC DNA]</scope>
    <source>
        <strain evidence="2 3">DSM 18850</strain>
    </source>
</reference>
<organism evidence="2 3">
    <name type="scientific">Sphingobacterium allocomposti</name>
    <dbReference type="NCBI Taxonomy" id="415956"/>
    <lineage>
        <taxon>Bacteria</taxon>
        <taxon>Pseudomonadati</taxon>
        <taxon>Bacteroidota</taxon>
        <taxon>Sphingobacteriia</taxon>
        <taxon>Sphingobacteriales</taxon>
        <taxon>Sphingobacteriaceae</taxon>
        <taxon>Sphingobacterium</taxon>
    </lineage>
</organism>
<dbReference type="AlphaFoldDB" id="A0A5S5D222"/>
<feature type="transmembrane region" description="Helical" evidence="1">
    <location>
        <begin position="43"/>
        <end position="60"/>
    </location>
</feature>
<evidence type="ECO:0000313" key="3">
    <source>
        <dbReference type="Proteomes" id="UP000325105"/>
    </source>
</evidence>
<protein>
    <submittedName>
        <fullName evidence="2">Uncharacterized protein</fullName>
    </submittedName>
</protein>
<evidence type="ECO:0000313" key="2">
    <source>
        <dbReference type="EMBL" id="TYP89454.1"/>
    </source>
</evidence>
<sequence length="61" mass="7161">MKKLSLIGAVFYFAAYAYFIIAWLVNLYNFFICDFEPSYKEEIIRFMGIIIPPMAGVTVYF</sequence>
<name>A0A5S5D222_9SPHI</name>
<dbReference type="Proteomes" id="UP000325105">
    <property type="component" value="Unassembled WGS sequence"/>
</dbReference>